<evidence type="ECO:0000256" key="1">
    <source>
        <dbReference type="SAM" id="Phobius"/>
    </source>
</evidence>
<organism evidence="2 3">
    <name type="scientific">Iodobacter violaceini</name>
    <dbReference type="NCBI Taxonomy" id="3044271"/>
    <lineage>
        <taxon>Bacteria</taxon>
        <taxon>Pseudomonadati</taxon>
        <taxon>Pseudomonadota</taxon>
        <taxon>Betaproteobacteria</taxon>
        <taxon>Neisseriales</taxon>
        <taxon>Chitinibacteraceae</taxon>
        <taxon>Iodobacter</taxon>
    </lineage>
</organism>
<keyword evidence="1" id="KW-0812">Transmembrane</keyword>
<reference evidence="2 3" key="1">
    <citation type="submission" date="2020-03" db="EMBL/GenBank/DDBJ databases">
        <title>Draft genome sequence of environmentally isolated violet-colored cultures.</title>
        <authorList>
            <person name="Wilson H.S."/>
        </authorList>
    </citation>
    <scope>NUCLEOTIDE SEQUENCE [LARGE SCALE GENOMIC DNA]</scope>
    <source>
        <strain evidence="2 3">HSC-16F04</strain>
    </source>
</reference>
<dbReference type="Proteomes" id="UP000712570">
    <property type="component" value="Unassembled WGS sequence"/>
</dbReference>
<dbReference type="RefSeq" id="WP_166829812.1">
    <property type="nucleotide sequence ID" value="NZ_JAAOLX010000013.1"/>
</dbReference>
<feature type="transmembrane region" description="Helical" evidence="1">
    <location>
        <begin position="16"/>
        <end position="39"/>
    </location>
</feature>
<keyword evidence="3" id="KW-1185">Reference proteome</keyword>
<comment type="caution">
    <text evidence="2">The sequence shown here is derived from an EMBL/GenBank/DDBJ whole genome shotgun (WGS) entry which is preliminary data.</text>
</comment>
<evidence type="ECO:0000313" key="3">
    <source>
        <dbReference type="Proteomes" id="UP000712570"/>
    </source>
</evidence>
<keyword evidence="1" id="KW-0472">Membrane</keyword>
<feature type="transmembrane region" description="Helical" evidence="1">
    <location>
        <begin position="77"/>
        <end position="95"/>
    </location>
</feature>
<name>A0ABX0KU85_9NEIS</name>
<accession>A0ABX0KU85</accession>
<evidence type="ECO:0000313" key="2">
    <source>
        <dbReference type="EMBL" id="NHQ88226.1"/>
    </source>
</evidence>
<feature type="transmembrane region" description="Helical" evidence="1">
    <location>
        <begin position="51"/>
        <end position="71"/>
    </location>
</feature>
<protein>
    <submittedName>
        <fullName evidence="2">Uncharacterized protein</fullName>
    </submittedName>
</protein>
<gene>
    <name evidence="2" type="ORF">HA050_19155</name>
</gene>
<keyword evidence="1" id="KW-1133">Transmembrane helix</keyword>
<proteinExistence type="predicted"/>
<sequence length="140" mass="15704">MTDKSNFLSGLQAGSMVYAVGVILYVGLCLTLVVANLLLGYEEWHTARRVVLMLSDGLLFPFPNDLLPLFYGLFDSWPGAIGMVGGLNLAFFWLAGRFVHARRSNSAIIFAFIGYLLLSVLIYFFANYLFFSVFFMQPHP</sequence>
<dbReference type="EMBL" id="JAAOLX010000013">
    <property type="protein sequence ID" value="NHQ88226.1"/>
    <property type="molecule type" value="Genomic_DNA"/>
</dbReference>
<feature type="transmembrane region" description="Helical" evidence="1">
    <location>
        <begin position="107"/>
        <end position="131"/>
    </location>
</feature>